<protein>
    <recommendedName>
        <fullName evidence="4">Pseudouridine synthase</fullName>
        <ecNumber evidence="4">5.4.99.-</ecNumber>
    </recommendedName>
</protein>
<name>A0A2G9YAW8_9BACT</name>
<evidence type="ECO:0000313" key="7">
    <source>
        <dbReference type="Proteomes" id="UP000230392"/>
    </source>
</evidence>
<dbReference type="GO" id="GO:0006364">
    <property type="term" value="P:rRNA processing"/>
    <property type="evidence" value="ECO:0007669"/>
    <property type="project" value="UniProtKB-ARBA"/>
</dbReference>
<dbReference type="InterPro" id="IPR018496">
    <property type="entry name" value="PsdUridine_synth_RsuA/RluB_CS"/>
</dbReference>
<dbReference type="SUPFAM" id="SSF55120">
    <property type="entry name" value="Pseudouridine synthase"/>
    <property type="match status" value="1"/>
</dbReference>
<evidence type="ECO:0000259" key="5">
    <source>
        <dbReference type="Pfam" id="PF00849"/>
    </source>
</evidence>
<feature type="domain" description="Pseudouridine synthase RsuA/RluA-like" evidence="5">
    <location>
        <begin position="33"/>
        <end position="165"/>
    </location>
</feature>
<keyword evidence="3" id="KW-0694">RNA-binding</keyword>
<dbReference type="EC" id="5.4.99.-" evidence="4"/>
<dbReference type="PROSITE" id="PS50889">
    <property type="entry name" value="S4"/>
    <property type="match status" value="1"/>
</dbReference>
<dbReference type="GO" id="GO:0001522">
    <property type="term" value="P:pseudouridine synthesis"/>
    <property type="evidence" value="ECO:0007669"/>
    <property type="project" value="InterPro"/>
</dbReference>
<dbReference type="AlphaFoldDB" id="A0A2G9YAW8"/>
<dbReference type="PANTHER" id="PTHR47683">
    <property type="entry name" value="PSEUDOURIDINE SYNTHASE FAMILY PROTEIN-RELATED"/>
    <property type="match status" value="1"/>
</dbReference>
<dbReference type="GO" id="GO:0009982">
    <property type="term" value="F:pseudouridine synthase activity"/>
    <property type="evidence" value="ECO:0007669"/>
    <property type="project" value="InterPro"/>
</dbReference>
<evidence type="ECO:0000256" key="1">
    <source>
        <dbReference type="ARBA" id="ARBA00008348"/>
    </source>
</evidence>
<dbReference type="PANTHER" id="PTHR47683:SF2">
    <property type="entry name" value="RNA-BINDING S4 DOMAIN-CONTAINING PROTEIN"/>
    <property type="match status" value="1"/>
</dbReference>
<dbReference type="InterPro" id="IPR020094">
    <property type="entry name" value="TruA/RsuA/RluB/E/F_N"/>
</dbReference>
<comment type="caution">
    <text evidence="6">The sequence shown here is derived from an EMBL/GenBank/DDBJ whole genome shotgun (WGS) entry which is preliminary data.</text>
</comment>
<evidence type="ECO:0000313" key="6">
    <source>
        <dbReference type="EMBL" id="PIP16379.1"/>
    </source>
</evidence>
<accession>A0A2G9YAW8</accession>
<organism evidence="6 7">
    <name type="scientific">bacterium (Candidatus Ratteibacteria) CG23_combo_of_CG06-09_8_20_14_all_48_7</name>
    <dbReference type="NCBI Taxonomy" id="2014292"/>
    <lineage>
        <taxon>Bacteria</taxon>
        <taxon>Candidatus Ratteibacteria</taxon>
    </lineage>
</organism>
<dbReference type="InterPro" id="IPR020103">
    <property type="entry name" value="PsdUridine_synth_cat_dom_sf"/>
</dbReference>
<evidence type="ECO:0000256" key="2">
    <source>
        <dbReference type="ARBA" id="ARBA00023235"/>
    </source>
</evidence>
<dbReference type="Pfam" id="PF00849">
    <property type="entry name" value="PseudoU_synth_2"/>
    <property type="match status" value="1"/>
</dbReference>
<dbReference type="Proteomes" id="UP000230392">
    <property type="component" value="Unassembled WGS sequence"/>
</dbReference>
<dbReference type="PROSITE" id="PS01149">
    <property type="entry name" value="PSI_RSU"/>
    <property type="match status" value="1"/>
</dbReference>
<dbReference type="GO" id="GO:0140098">
    <property type="term" value="F:catalytic activity, acting on RNA"/>
    <property type="evidence" value="ECO:0007669"/>
    <property type="project" value="UniProtKB-ARBA"/>
</dbReference>
<feature type="non-terminal residue" evidence="6">
    <location>
        <position position="1"/>
    </location>
</feature>
<dbReference type="NCBIfam" id="TIGR00093">
    <property type="entry name" value="pseudouridine synthase"/>
    <property type="match status" value="1"/>
</dbReference>
<evidence type="ECO:0000256" key="3">
    <source>
        <dbReference type="PROSITE-ProRule" id="PRU00182"/>
    </source>
</evidence>
<dbReference type="InterPro" id="IPR006145">
    <property type="entry name" value="PsdUridine_synth_RsuA/RluA"/>
</dbReference>
<sequence>VNGSVVRQPYFKVHQEDQVKVDGQNTTPEEYSYIALNKPAGYTSTLRDRFAAHKIVDLLPESLGRLYPVGRLDKDSTGLIILTNDGRFAHQISHPRFGIEKEYEVTVGPCFHPADSEVMKKGVIDKGEILSAHQVKIIKTLDSRTVVRIIIKEGKKREIKRLFSALGYRVERLTRIRIGTLVLGSLPMGRYRALSRKEVQVLLGFGNPFGK</sequence>
<reference evidence="6 7" key="1">
    <citation type="submission" date="2017-09" db="EMBL/GenBank/DDBJ databases">
        <title>Depth-based differentiation of microbial function through sediment-hosted aquifers and enrichment of novel symbionts in the deep terrestrial subsurface.</title>
        <authorList>
            <person name="Probst A.J."/>
            <person name="Ladd B."/>
            <person name="Jarett J.K."/>
            <person name="Geller-Mcgrath D.E."/>
            <person name="Sieber C.M."/>
            <person name="Emerson J.B."/>
            <person name="Anantharaman K."/>
            <person name="Thomas B.C."/>
            <person name="Malmstrom R."/>
            <person name="Stieglmeier M."/>
            <person name="Klingl A."/>
            <person name="Woyke T."/>
            <person name="Ryan C.M."/>
            <person name="Banfield J.F."/>
        </authorList>
    </citation>
    <scope>NUCLEOTIDE SEQUENCE [LARGE SCALE GENOMIC DNA]</scope>
    <source>
        <strain evidence="6">CG23_combo_of_CG06-09_8_20_14_all_48_7</strain>
    </source>
</reference>
<gene>
    <name evidence="6" type="ORF">COX46_02580</name>
</gene>
<dbReference type="InterPro" id="IPR000748">
    <property type="entry name" value="PsdUridine_synth_RsuA/RluB/E/F"/>
</dbReference>
<dbReference type="Gene3D" id="3.30.70.1560">
    <property type="entry name" value="Alpha-L RNA-binding motif"/>
    <property type="match status" value="1"/>
</dbReference>
<keyword evidence="2 4" id="KW-0413">Isomerase</keyword>
<dbReference type="EMBL" id="PCRF01000123">
    <property type="protein sequence ID" value="PIP16379.1"/>
    <property type="molecule type" value="Genomic_DNA"/>
</dbReference>
<dbReference type="InterPro" id="IPR050343">
    <property type="entry name" value="RsuA_PseudoU_synthase"/>
</dbReference>
<dbReference type="CDD" id="cd02870">
    <property type="entry name" value="PseudoU_synth_RsuA_like"/>
    <property type="match status" value="1"/>
</dbReference>
<dbReference type="Gene3D" id="3.30.70.580">
    <property type="entry name" value="Pseudouridine synthase I, catalytic domain, N-terminal subdomain"/>
    <property type="match status" value="1"/>
</dbReference>
<dbReference type="InterPro" id="IPR042092">
    <property type="entry name" value="PsdUridine_s_RsuA/RluB/E/F_cat"/>
</dbReference>
<comment type="similarity">
    <text evidence="1 4">Belongs to the pseudouridine synthase RsuA family.</text>
</comment>
<proteinExistence type="inferred from homology"/>
<evidence type="ECO:0000256" key="4">
    <source>
        <dbReference type="RuleBase" id="RU003887"/>
    </source>
</evidence>
<dbReference type="GO" id="GO:0003723">
    <property type="term" value="F:RNA binding"/>
    <property type="evidence" value="ECO:0007669"/>
    <property type="project" value="UniProtKB-KW"/>
</dbReference>